<dbReference type="Gene3D" id="6.20.270.20">
    <property type="entry name" value="LapD/MoxY periplasmic domain"/>
    <property type="match status" value="1"/>
</dbReference>
<evidence type="ECO:0000259" key="3">
    <source>
        <dbReference type="PROSITE" id="PS50887"/>
    </source>
</evidence>
<reference evidence="4 5" key="1">
    <citation type="submission" date="2016-11" db="EMBL/GenBank/DDBJ databases">
        <authorList>
            <person name="Jaros S."/>
            <person name="Januszkiewicz K."/>
            <person name="Wedrychowicz H."/>
        </authorList>
    </citation>
    <scope>NUCLEOTIDE SEQUENCE [LARGE SCALE GENOMIC DNA]</scope>
    <source>
        <strain evidence="4 5">CGMCC 1.10190</strain>
    </source>
</reference>
<evidence type="ECO:0000256" key="1">
    <source>
        <dbReference type="SAM" id="Phobius"/>
    </source>
</evidence>
<dbReference type="Pfam" id="PF16448">
    <property type="entry name" value="LapD_MoxY_N"/>
    <property type="match status" value="1"/>
</dbReference>
<dbReference type="GO" id="GO:0071111">
    <property type="term" value="F:cyclic-guanylate-specific phosphodiesterase activity"/>
    <property type="evidence" value="ECO:0007669"/>
    <property type="project" value="InterPro"/>
</dbReference>
<dbReference type="InterPro" id="IPR050706">
    <property type="entry name" value="Cyclic-di-GMP_PDE-like"/>
</dbReference>
<dbReference type="InterPro" id="IPR029787">
    <property type="entry name" value="Nucleotide_cyclase"/>
</dbReference>
<dbReference type="OrthoDB" id="5894408at2"/>
<dbReference type="SUPFAM" id="SSF55073">
    <property type="entry name" value="Nucleotide cyclase"/>
    <property type="match status" value="1"/>
</dbReference>
<evidence type="ECO:0000313" key="5">
    <source>
        <dbReference type="Proteomes" id="UP000184226"/>
    </source>
</evidence>
<dbReference type="InterPro" id="IPR001633">
    <property type="entry name" value="EAL_dom"/>
</dbReference>
<dbReference type="AlphaFoldDB" id="A0A1M5YB09"/>
<dbReference type="PROSITE" id="PS50883">
    <property type="entry name" value="EAL"/>
    <property type="match status" value="1"/>
</dbReference>
<feature type="domain" description="GGDEF" evidence="3">
    <location>
        <begin position="271"/>
        <end position="406"/>
    </location>
</feature>
<dbReference type="RefSeq" id="WP_073104519.1">
    <property type="nucleotide sequence ID" value="NZ_FQXE01000008.1"/>
</dbReference>
<dbReference type="InterPro" id="IPR042461">
    <property type="entry name" value="LapD_MoxY_peri_C"/>
</dbReference>
<dbReference type="SMART" id="SM00052">
    <property type="entry name" value="EAL"/>
    <property type="match status" value="1"/>
</dbReference>
<dbReference type="Pfam" id="PF00563">
    <property type="entry name" value="EAL"/>
    <property type="match status" value="1"/>
</dbReference>
<dbReference type="Gene3D" id="3.30.70.270">
    <property type="match status" value="1"/>
</dbReference>
<protein>
    <submittedName>
        <fullName evidence="4">EAL domain, c-di-GMP-specific phosphodiesterase class I (Or its enzymatically inactive variant)</fullName>
    </submittedName>
</protein>
<dbReference type="STRING" id="658167.SAMN04488135_108197"/>
<gene>
    <name evidence="4" type="ORF">SAMN04488135_108197</name>
</gene>
<dbReference type="PANTHER" id="PTHR33121:SF79">
    <property type="entry name" value="CYCLIC DI-GMP PHOSPHODIESTERASE PDED-RELATED"/>
    <property type="match status" value="1"/>
</dbReference>
<organism evidence="4 5">
    <name type="scientific">Pollutimonas bauzanensis</name>
    <dbReference type="NCBI Taxonomy" id="658167"/>
    <lineage>
        <taxon>Bacteria</taxon>
        <taxon>Pseudomonadati</taxon>
        <taxon>Pseudomonadota</taxon>
        <taxon>Betaproteobacteria</taxon>
        <taxon>Burkholderiales</taxon>
        <taxon>Alcaligenaceae</taxon>
        <taxon>Pollutimonas</taxon>
    </lineage>
</organism>
<keyword evidence="5" id="KW-1185">Reference proteome</keyword>
<dbReference type="InterPro" id="IPR032244">
    <property type="entry name" value="LapD_MoxY_N"/>
</dbReference>
<dbReference type="Gene3D" id="3.20.20.450">
    <property type="entry name" value="EAL domain"/>
    <property type="match status" value="1"/>
</dbReference>
<dbReference type="InterPro" id="IPR000160">
    <property type="entry name" value="GGDEF_dom"/>
</dbReference>
<evidence type="ECO:0000259" key="2">
    <source>
        <dbReference type="PROSITE" id="PS50883"/>
    </source>
</evidence>
<dbReference type="InterPro" id="IPR035919">
    <property type="entry name" value="EAL_sf"/>
</dbReference>
<keyword evidence="1" id="KW-1133">Transmembrane helix</keyword>
<keyword evidence="1" id="KW-0812">Transmembrane</keyword>
<dbReference type="Pfam" id="PF00990">
    <property type="entry name" value="GGDEF"/>
    <property type="match status" value="1"/>
</dbReference>
<sequence>MSLLKQLLLSVTVAIAFILAGTLVFSIGGARQYLNTQLQAQSENAASSLALSLSQPASQDKVTRELLIAALYDSGQFRGISLKGTDGRVMVERSSPPAKGAGMAPAWFSGLLPLATPTATRQVSDGWRQVGELSVTSDDLSARDALWRSSTRVLALVVVAGLLWALFAILLIRWLKRALKDEITEQVRAIAEGGQPAPASTRPRIAELAHASRMIRDVRERVRATAQEQSAHIESLRLEVNQDPVTGLTNRKYFVNELRRVLKGGADSPPAGGHVLIFRQRDLAGLNATMARNEADQWLRAVGQGVTRVMEAFPEMHAQAARLNGSDFVVLMPQSIGVDATRLVQQVRQVLDALRVRLNDGRLCRWSLALTDYTPDCDVSTVLARLDHGLMYAESAGHDDVEYVSYANDRHGKAPGGTGEAAWRALLTDALSQGKLELSLRRAIYENHGSSDRHEASLELRDGENGENLLSGYLFMPAAVRLGLSADCDLRAIELGLAWLDQHGGELAIKVSLPSLLQPHFLPEMKRRLRGLHAQPDQIGRLLLEIDAHGLIAYGQEVQEFCRQVAAAGARTALRRLAQQPAALMHLHEASFSYVKLGGDMVTCLLASPGARQLAVAVAQTAAGLGIKVYADDVPDAETRLMLQKNGIFALLSTAPSADAAG</sequence>
<evidence type="ECO:0000313" key="4">
    <source>
        <dbReference type="EMBL" id="SHI09156.1"/>
    </source>
</evidence>
<accession>A0A1M5YB09</accession>
<dbReference type="SMART" id="SM00267">
    <property type="entry name" value="GGDEF"/>
    <property type="match status" value="1"/>
</dbReference>
<dbReference type="SUPFAM" id="SSF141868">
    <property type="entry name" value="EAL domain-like"/>
    <property type="match status" value="1"/>
</dbReference>
<feature type="transmembrane region" description="Helical" evidence="1">
    <location>
        <begin position="6"/>
        <end position="27"/>
    </location>
</feature>
<dbReference type="Gene3D" id="3.30.110.200">
    <property type="match status" value="1"/>
</dbReference>
<dbReference type="PANTHER" id="PTHR33121">
    <property type="entry name" value="CYCLIC DI-GMP PHOSPHODIESTERASE PDEF"/>
    <property type="match status" value="1"/>
</dbReference>
<keyword evidence="1" id="KW-0472">Membrane</keyword>
<dbReference type="PROSITE" id="PS50887">
    <property type="entry name" value="GGDEF"/>
    <property type="match status" value="1"/>
</dbReference>
<dbReference type="Proteomes" id="UP000184226">
    <property type="component" value="Unassembled WGS sequence"/>
</dbReference>
<dbReference type="InterPro" id="IPR043128">
    <property type="entry name" value="Rev_trsase/Diguanyl_cyclase"/>
</dbReference>
<feature type="transmembrane region" description="Helical" evidence="1">
    <location>
        <begin position="153"/>
        <end position="175"/>
    </location>
</feature>
<name>A0A1M5YB09_9BURK</name>
<dbReference type="EMBL" id="FQXE01000008">
    <property type="protein sequence ID" value="SHI09156.1"/>
    <property type="molecule type" value="Genomic_DNA"/>
</dbReference>
<feature type="domain" description="EAL" evidence="2">
    <location>
        <begin position="420"/>
        <end position="662"/>
    </location>
</feature>
<proteinExistence type="predicted"/>